<evidence type="ECO:0000313" key="3">
    <source>
        <dbReference type="Proteomes" id="UP000217784"/>
    </source>
</evidence>
<evidence type="ECO:0000313" key="2">
    <source>
        <dbReference type="EMBL" id="PAV06179.1"/>
    </source>
</evidence>
<evidence type="ECO:0000259" key="1">
    <source>
        <dbReference type="SMART" id="SM00651"/>
    </source>
</evidence>
<accession>A0A2A2H9W3</accession>
<dbReference type="SMART" id="SM00651">
    <property type="entry name" value="Sm"/>
    <property type="match status" value="1"/>
</dbReference>
<gene>
    <name evidence="2" type="ORF">ASJ80_15210</name>
</gene>
<feature type="domain" description="Sm" evidence="1">
    <location>
        <begin position="20"/>
        <end position="74"/>
    </location>
</feature>
<keyword evidence="3" id="KW-1185">Reference proteome</keyword>
<dbReference type="SUPFAM" id="SSF50182">
    <property type="entry name" value="Sm-like ribonucleoproteins"/>
    <property type="match status" value="1"/>
</dbReference>
<name>A0A2A2H9W3_METBR</name>
<proteinExistence type="predicted"/>
<dbReference type="RefSeq" id="WP_048080677.1">
    <property type="nucleotide sequence ID" value="NZ_LMVM01000001.1"/>
</dbReference>
<dbReference type="GeneID" id="300259672"/>
<dbReference type="AlphaFoldDB" id="A0A2A2H9W3"/>
<reference evidence="2 3" key="1">
    <citation type="journal article" date="2017" name="BMC Genomics">
        <title>Genomic analysis of methanogenic archaea reveals a shift towards energy conservation.</title>
        <authorList>
            <person name="Gilmore S.P."/>
            <person name="Henske J.K."/>
            <person name="Sexton J.A."/>
            <person name="Solomon K.V."/>
            <person name="Seppala S."/>
            <person name="Yoo J.I."/>
            <person name="Huyett L.M."/>
            <person name="Pressman A."/>
            <person name="Cogan J.Z."/>
            <person name="Kivenson V."/>
            <person name="Peng X."/>
            <person name="Tan Y."/>
            <person name="Valentine D.L."/>
            <person name="O'Malley M.A."/>
        </authorList>
    </citation>
    <scope>NUCLEOTIDE SEQUENCE [LARGE SCALE GENOMIC DNA]</scope>
    <source>
        <strain evidence="2 3">M.o.H.</strain>
    </source>
</reference>
<dbReference type="Gene3D" id="2.30.30.100">
    <property type="match status" value="1"/>
</dbReference>
<dbReference type="InterPro" id="IPR010920">
    <property type="entry name" value="LSM_dom_sf"/>
</dbReference>
<dbReference type="Proteomes" id="UP000217784">
    <property type="component" value="Unassembled WGS sequence"/>
</dbReference>
<comment type="caution">
    <text evidence="2">The sequence shown here is derived from an EMBL/GenBank/DDBJ whole genome shotgun (WGS) entry which is preliminary data.</text>
</comment>
<dbReference type="InterPro" id="IPR001163">
    <property type="entry name" value="Sm_dom_euk/arc"/>
</dbReference>
<dbReference type="OrthoDB" id="74309at2157"/>
<protein>
    <recommendedName>
        <fullName evidence="1">Sm domain-containing protein</fullName>
    </recommendedName>
</protein>
<dbReference type="Pfam" id="PF01423">
    <property type="entry name" value="LSM"/>
    <property type="match status" value="1"/>
</dbReference>
<organism evidence="2 3">
    <name type="scientific">Methanobacterium bryantii</name>
    <dbReference type="NCBI Taxonomy" id="2161"/>
    <lineage>
        <taxon>Archaea</taxon>
        <taxon>Methanobacteriati</taxon>
        <taxon>Methanobacteriota</taxon>
        <taxon>Methanomada group</taxon>
        <taxon>Methanobacteria</taxon>
        <taxon>Methanobacteriales</taxon>
        <taxon>Methanobacteriaceae</taxon>
        <taxon>Methanobacterium</taxon>
    </lineage>
</organism>
<sequence length="76" mass="8739">MRGKIIAAKSEEKKENPLHRQLKQFQNKDVNILQKDNETKEGKLLAIDNYLNVAIETSVGLEFIKGTKILYIQLLN</sequence>
<dbReference type="EMBL" id="LMVM01000001">
    <property type="protein sequence ID" value="PAV06179.1"/>
    <property type="molecule type" value="Genomic_DNA"/>
</dbReference>